<evidence type="ECO:0000313" key="3">
    <source>
        <dbReference type="EMBL" id="KAG7484642.1"/>
    </source>
</evidence>
<dbReference type="Gene3D" id="2.80.10.50">
    <property type="match status" value="1"/>
</dbReference>
<gene>
    <name evidence="3" type="ORF">MATL_G00052120</name>
</gene>
<dbReference type="Proteomes" id="UP001046870">
    <property type="component" value="Chromosome 3"/>
</dbReference>
<dbReference type="PRINTS" id="PR00263">
    <property type="entry name" value="HBGFFGF"/>
</dbReference>
<dbReference type="GO" id="GO:0008083">
    <property type="term" value="F:growth factor activity"/>
    <property type="evidence" value="ECO:0007669"/>
    <property type="project" value="InterPro"/>
</dbReference>
<comment type="caution">
    <text evidence="3">The sequence shown here is derived from an EMBL/GenBank/DDBJ whole genome shotgun (WGS) entry which is preliminary data.</text>
</comment>
<dbReference type="PRINTS" id="PR00262">
    <property type="entry name" value="IL1HBGF"/>
</dbReference>
<proteinExistence type="inferred from homology"/>
<dbReference type="InterPro" id="IPR008996">
    <property type="entry name" value="IL1/FGF"/>
</dbReference>
<keyword evidence="4" id="KW-1185">Reference proteome</keyword>
<reference evidence="3" key="1">
    <citation type="submission" date="2021-01" db="EMBL/GenBank/DDBJ databases">
        <authorList>
            <person name="Zahm M."/>
            <person name="Roques C."/>
            <person name="Cabau C."/>
            <person name="Klopp C."/>
            <person name="Donnadieu C."/>
            <person name="Jouanno E."/>
            <person name="Lampietro C."/>
            <person name="Louis A."/>
            <person name="Herpin A."/>
            <person name="Echchiki A."/>
            <person name="Berthelot C."/>
            <person name="Parey E."/>
            <person name="Roest-Crollius H."/>
            <person name="Braasch I."/>
            <person name="Postlethwait J."/>
            <person name="Bobe J."/>
            <person name="Montfort J."/>
            <person name="Bouchez O."/>
            <person name="Begum T."/>
            <person name="Mejri S."/>
            <person name="Adams A."/>
            <person name="Chen W.-J."/>
            <person name="Guiguen Y."/>
        </authorList>
    </citation>
    <scope>NUCLEOTIDE SEQUENCE</scope>
    <source>
        <strain evidence="3">YG-15Mar2019-1</strain>
        <tissue evidence="3">Brain</tissue>
    </source>
</reference>
<sequence length="182" mass="20414">MLANFGHPSVAYPQPLRRGAEAFGTSCRMTEGTIICGPENTGFHLPDFRQLTRLYCLNGGYHLRIRPDGTVDGNREENDLYSVLRVRAVSVGVVIIVGVEAGRYLAMDKDGKLYGSKTLSEECCFYEHMEENHYNTYRSQRHGEGAWYVGIKKNGQPKPGQSTHIGQKAVYFLPRPVDRASE</sequence>
<dbReference type="InterPro" id="IPR002209">
    <property type="entry name" value="Fibroblast_GF_fam"/>
</dbReference>
<accession>A0A9D3THE0</accession>
<dbReference type="OrthoDB" id="5987799at2759"/>
<organism evidence="3 4">
    <name type="scientific">Megalops atlanticus</name>
    <name type="common">Tarpon</name>
    <name type="synonym">Clupea gigantea</name>
    <dbReference type="NCBI Taxonomy" id="7932"/>
    <lineage>
        <taxon>Eukaryota</taxon>
        <taxon>Metazoa</taxon>
        <taxon>Chordata</taxon>
        <taxon>Craniata</taxon>
        <taxon>Vertebrata</taxon>
        <taxon>Euteleostomi</taxon>
        <taxon>Actinopterygii</taxon>
        <taxon>Neopterygii</taxon>
        <taxon>Teleostei</taxon>
        <taxon>Elopiformes</taxon>
        <taxon>Megalopidae</taxon>
        <taxon>Megalops</taxon>
    </lineage>
</organism>
<dbReference type="SUPFAM" id="SSF50353">
    <property type="entry name" value="Cytokine"/>
    <property type="match status" value="1"/>
</dbReference>
<dbReference type="AlphaFoldDB" id="A0A9D3THE0"/>
<evidence type="ECO:0000256" key="1">
    <source>
        <dbReference type="ARBA" id="ARBA00007936"/>
    </source>
</evidence>
<evidence type="ECO:0000256" key="2">
    <source>
        <dbReference type="RuleBase" id="RU049442"/>
    </source>
</evidence>
<dbReference type="SMART" id="SM00442">
    <property type="entry name" value="FGF"/>
    <property type="match status" value="1"/>
</dbReference>
<dbReference type="Pfam" id="PF00167">
    <property type="entry name" value="FGF"/>
    <property type="match status" value="1"/>
</dbReference>
<dbReference type="PROSITE" id="PS00247">
    <property type="entry name" value="HBGF_FGF"/>
    <property type="match status" value="1"/>
</dbReference>
<evidence type="ECO:0000313" key="4">
    <source>
        <dbReference type="Proteomes" id="UP001046870"/>
    </source>
</evidence>
<dbReference type="PANTHER" id="PTHR11486">
    <property type="entry name" value="FIBROBLAST GROWTH FACTOR"/>
    <property type="match status" value="1"/>
</dbReference>
<name>A0A9D3THE0_MEGAT</name>
<protein>
    <recommendedName>
        <fullName evidence="2">Fibroblast growth factor</fullName>
        <shortName evidence="2">FGF</shortName>
    </recommendedName>
</protein>
<comment type="similarity">
    <text evidence="1 2">Belongs to the heparin-binding growth factors family.</text>
</comment>
<dbReference type="EMBL" id="JAFDVH010000003">
    <property type="protein sequence ID" value="KAG7484642.1"/>
    <property type="molecule type" value="Genomic_DNA"/>
</dbReference>